<gene>
    <name evidence="3" type="ORF">H2204_008965</name>
</gene>
<evidence type="ECO:0000256" key="1">
    <source>
        <dbReference type="SAM" id="MobiDB-lite"/>
    </source>
</evidence>
<feature type="transmembrane region" description="Helical" evidence="2">
    <location>
        <begin position="67"/>
        <end position="89"/>
    </location>
</feature>
<dbReference type="EMBL" id="JAPDRN010000068">
    <property type="protein sequence ID" value="KAJ9629176.1"/>
    <property type="molecule type" value="Genomic_DNA"/>
</dbReference>
<feature type="region of interest" description="Disordered" evidence="1">
    <location>
        <begin position="516"/>
        <end position="537"/>
    </location>
</feature>
<feature type="compositionally biased region" description="Gly residues" evidence="1">
    <location>
        <begin position="519"/>
        <end position="529"/>
    </location>
</feature>
<keyword evidence="2" id="KW-0472">Membrane</keyword>
<evidence type="ECO:0000313" key="3">
    <source>
        <dbReference type="EMBL" id="KAJ9629176.1"/>
    </source>
</evidence>
<dbReference type="AlphaFoldDB" id="A0AA39CVK6"/>
<keyword evidence="4" id="KW-1185">Reference proteome</keyword>
<keyword evidence="2" id="KW-1133">Transmembrane helix</keyword>
<evidence type="ECO:0000256" key="2">
    <source>
        <dbReference type="SAM" id="Phobius"/>
    </source>
</evidence>
<feature type="transmembrane region" description="Helical" evidence="2">
    <location>
        <begin position="443"/>
        <end position="463"/>
    </location>
</feature>
<dbReference type="Proteomes" id="UP001172681">
    <property type="component" value="Unassembled WGS sequence"/>
</dbReference>
<keyword evidence="2" id="KW-0812">Transmembrane</keyword>
<feature type="transmembrane region" description="Helical" evidence="2">
    <location>
        <begin position="381"/>
        <end position="400"/>
    </location>
</feature>
<accession>A0AA39CVK6</accession>
<protein>
    <submittedName>
        <fullName evidence="3">Uncharacterized protein</fullName>
    </submittedName>
</protein>
<feature type="transmembrane region" description="Helical" evidence="2">
    <location>
        <begin position="173"/>
        <end position="195"/>
    </location>
</feature>
<feature type="transmembrane region" description="Helical" evidence="2">
    <location>
        <begin position="298"/>
        <end position="324"/>
    </location>
</feature>
<feature type="transmembrane region" description="Helical" evidence="2">
    <location>
        <begin position="475"/>
        <end position="494"/>
    </location>
</feature>
<sequence length="537" mass="58589">MHSQAEYHEMTNIGQQALQTTTEVTYEKGSGTRKVCLVGLGFSVLVGVIFFLLGCIVPHRFNGEDDVIAFSPVGLELLTLGIDFAVLIVTEINGYVSIVYGSVLGALLRLEQTHLISGGYSNCPMRFSPSNPASFEQIHSLSLRGALYHEGRLDFNSSLRLLTVAKETPANGLLANIAYFITLSFCYGAASVVVVRNTYVIRAEALGSLADEWEKHSHDANFSRVGPLGLGFAILIQCALSIWCLQSQTFASWDSGPLTTLAAFGLRGDELIAQPGTSEARPSRSDKRRSPYASHPRVRLALAIVTVVFLAFMVWTALLIPYGIRNQPRGSWVFFPTSTNGDDDEDPNTMTIFLKFFKVHNEVYENRGGTLGPDYVSESNLFGILLLYVVLQSLVTIGLHSAELQVLMLRDEATWQKSSACGSTSWSSFSSVMAPLRSPPNAVLLLFKPVLHWFFAICLSVDYAQGMAMRAPQTAYLTAAWAIFVIFAYGISFYRPRGALPLTYGRLSTMREKEIERLNGGGGGGGGGDLARDGGGR</sequence>
<feature type="transmembrane region" description="Helical" evidence="2">
    <location>
        <begin position="35"/>
        <end position="61"/>
    </location>
</feature>
<evidence type="ECO:0000313" key="4">
    <source>
        <dbReference type="Proteomes" id="UP001172681"/>
    </source>
</evidence>
<name>A0AA39CVK6_9EURO</name>
<proteinExistence type="predicted"/>
<organism evidence="3 4">
    <name type="scientific">Knufia peltigerae</name>
    <dbReference type="NCBI Taxonomy" id="1002370"/>
    <lineage>
        <taxon>Eukaryota</taxon>
        <taxon>Fungi</taxon>
        <taxon>Dikarya</taxon>
        <taxon>Ascomycota</taxon>
        <taxon>Pezizomycotina</taxon>
        <taxon>Eurotiomycetes</taxon>
        <taxon>Chaetothyriomycetidae</taxon>
        <taxon>Chaetothyriales</taxon>
        <taxon>Trichomeriaceae</taxon>
        <taxon>Knufia</taxon>
    </lineage>
</organism>
<comment type="caution">
    <text evidence="3">The sequence shown here is derived from an EMBL/GenBank/DDBJ whole genome shotgun (WGS) entry which is preliminary data.</text>
</comment>
<reference evidence="3" key="1">
    <citation type="submission" date="2022-10" db="EMBL/GenBank/DDBJ databases">
        <title>Culturing micro-colonial fungi from biological soil crusts in the Mojave desert and describing Neophaeococcomyces mojavensis, and introducing the new genera and species Taxawa tesnikishii.</title>
        <authorList>
            <person name="Kurbessoian T."/>
            <person name="Stajich J.E."/>
        </authorList>
    </citation>
    <scope>NUCLEOTIDE SEQUENCE</scope>
    <source>
        <strain evidence="3">TK_35</strain>
    </source>
</reference>
<feature type="transmembrane region" description="Helical" evidence="2">
    <location>
        <begin position="225"/>
        <end position="245"/>
    </location>
</feature>